<sequence>MDRVLEYRNLATLLVLLNFVFLASARPSNTLRTVGCPDDNNGIFDRLALGSVKDGPSPGIGHGIEDKATLGGIKVGPSHGVGHEFTRFQTLGGIKDGQAPELDTSL</sequence>
<proteinExistence type="predicted"/>
<reference evidence="2" key="1">
    <citation type="journal article" date="2022" name="Mol. Ecol. Resour.">
        <title>The genomes of chicory, endive, great burdock and yacon provide insights into Asteraceae palaeo-polyploidization history and plant inulin production.</title>
        <authorList>
            <person name="Fan W."/>
            <person name="Wang S."/>
            <person name="Wang H."/>
            <person name="Wang A."/>
            <person name="Jiang F."/>
            <person name="Liu H."/>
            <person name="Zhao H."/>
            <person name="Xu D."/>
            <person name="Zhang Y."/>
        </authorList>
    </citation>
    <scope>NUCLEOTIDE SEQUENCE [LARGE SCALE GENOMIC DNA]</scope>
    <source>
        <strain evidence="2">cv. Yunnan</strain>
    </source>
</reference>
<accession>A0ACB9G0J2</accession>
<gene>
    <name evidence="1" type="ORF">L1987_46938</name>
</gene>
<organism evidence="1 2">
    <name type="scientific">Smallanthus sonchifolius</name>
    <dbReference type="NCBI Taxonomy" id="185202"/>
    <lineage>
        <taxon>Eukaryota</taxon>
        <taxon>Viridiplantae</taxon>
        <taxon>Streptophyta</taxon>
        <taxon>Embryophyta</taxon>
        <taxon>Tracheophyta</taxon>
        <taxon>Spermatophyta</taxon>
        <taxon>Magnoliopsida</taxon>
        <taxon>eudicotyledons</taxon>
        <taxon>Gunneridae</taxon>
        <taxon>Pentapetalae</taxon>
        <taxon>asterids</taxon>
        <taxon>campanulids</taxon>
        <taxon>Asterales</taxon>
        <taxon>Asteraceae</taxon>
        <taxon>Asteroideae</taxon>
        <taxon>Heliantheae alliance</taxon>
        <taxon>Millerieae</taxon>
        <taxon>Smallanthus</taxon>
    </lineage>
</organism>
<keyword evidence="2" id="KW-1185">Reference proteome</keyword>
<dbReference type="Proteomes" id="UP001056120">
    <property type="component" value="Linkage Group LG15"/>
</dbReference>
<evidence type="ECO:0000313" key="1">
    <source>
        <dbReference type="EMBL" id="KAI3777144.1"/>
    </source>
</evidence>
<evidence type="ECO:0000313" key="2">
    <source>
        <dbReference type="Proteomes" id="UP001056120"/>
    </source>
</evidence>
<name>A0ACB9G0J2_9ASTR</name>
<comment type="caution">
    <text evidence="1">The sequence shown here is derived from an EMBL/GenBank/DDBJ whole genome shotgun (WGS) entry which is preliminary data.</text>
</comment>
<protein>
    <submittedName>
        <fullName evidence="1">Uncharacterized protein</fullName>
    </submittedName>
</protein>
<reference evidence="1 2" key="2">
    <citation type="journal article" date="2022" name="Mol. Ecol. Resour.">
        <title>The genomes of chicory, endive, great burdock and yacon provide insights into Asteraceae paleo-polyploidization history and plant inulin production.</title>
        <authorList>
            <person name="Fan W."/>
            <person name="Wang S."/>
            <person name="Wang H."/>
            <person name="Wang A."/>
            <person name="Jiang F."/>
            <person name="Liu H."/>
            <person name="Zhao H."/>
            <person name="Xu D."/>
            <person name="Zhang Y."/>
        </authorList>
    </citation>
    <scope>NUCLEOTIDE SEQUENCE [LARGE SCALE GENOMIC DNA]</scope>
    <source>
        <strain evidence="2">cv. Yunnan</strain>
        <tissue evidence="1">Leaves</tissue>
    </source>
</reference>
<dbReference type="EMBL" id="CM042032">
    <property type="protein sequence ID" value="KAI3777144.1"/>
    <property type="molecule type" value="Genomic_DNA"/>
</dbReference>